<protein>
    <recommendedName>
        <fullName evidence="3">Transposase</fullName>
    </recommendedName>
</protein>
<gene>
    <name evidence="1" type="ORF">BFV95_1674</name>
</gene>
<comment type="caution">
    <text evidence="1">The sequence shown here is derived from an EMBL/GenBank/DDBJ whole genome shotgun (WGS) entry which is preliminary data.</text>
</comment>
<sequence length="43" mass="4963">MVIVVIVLKLTEIKPCMAHRLKHGLQIIKSRFEGQITYGLQTR</sequence>
<dbReference type="EMBL" id="MIPY01000008">
    <property type="protein sequence ID" value="OES33175.1"/>
    <property type="molecule type" value="Genomic_DNA"/>
</dbReference>
<keyword evidence="2" id="KW-1185">Reference proteome</keyword>
<accession>A0AB36FT21</accession>
<name>A0AB36FT21_ALTMA</name>
<evidence type="ECO:0008006" key="3">
    <source>
        <dbReference type="Google" id="ProtNLM"/>
    </source>
</evidence>
<evidence type="ECO:0000313" key="2">
    <source>
        <dbReference type="Proteomes" id="UP000095392"/>
    </source>
</evidence>
<evidence type="ECO:0000313" key="1">
    <source>
        <dbReference type="EMBL" id="OES33175.1"/>
    </source>
</evidence>
<organism evidence="1 2">
    <name type="scientific">Alteromonas macleodii</name>
    <name type="common">Pseudoalteromonas macleodii</name>
    <dbReference type="NCBI Taxonomy" id="28108"/>
    <lineage>
        <taxon>Bacteria</taxon>
        <taxon>Pseudomonadati</taxon>
        <taxon>Pseudomonadota</taxon>
        <taxon>Gammaproteobacteria</taxon>
        <taxon>Alteromonadales</taxon>
        <taxon>Alteromonadaceae</taxon>
        <taxon>Alteromonas/Salinimonas group</taxon>
        <taxon>Alteromonas</taxon>
    </lineage>
</organism>
<dbReference type="Proteomes" id="UP000095392">
    <property type="component" value="Unassembled WGS sequence"/>
</dbReference>
<proteinExistence type="predicted"/>
<reference evidence="1 2" key="1">
    <citation type="submission" date="2016-09" db="EMBL/GenBank/DDBJ databases">
        <title>Draft Genome Sequence of four Alteromonas macleodii strains isolated from copper coupons and grown long-term at elevated copper levels.</title>
        <authorList>
            <person name="Cusick K."/>
            <person name="Dale J."/>
            <person name="Little B."/>
            <person name="Biffinger J."/>
        </authorList>
    </citation>
    <scope>NUCLEOTIDE SEQUENCE [LARGE SCALE GENOMIC DNA]</scope>
    <source>
        <strain evidence="1 2">KCP01</strain>
    </source>
</reference>
<dbReference type="AlphaFoldDB" id="A0AB36FT21"/>